<gene>
    <name evidence="2" type="ORF">Baya_2471</name>
</gene>
<sequence length="180" mass="19875">MSKDRPKRNIIHKRRDGKPPIRRCSAGEPAQSGDIRRKKEKPAWSGVIHQRKNPPGLASFGRGTRLVWRHSAGEPAWSGVIRRGNPPGLASFAAGNIPTTTITTTHPLFLQVEREFLSEDFSASIKRSLAFRERVLVCECRASGVCVYSGSCDKHGYGCSVKVTHSARHSKENESSGELK</sequence>
<dbReference type="AlphaFoldDB" id="A0A556TP23"/>
<comment type="caution">
    <text evidence="2">The sequence shown here is derived from an EMBL/GenBank/DDBJ whole genome shotgun (WGS) entry which is preliminary data.</text>
</comment>
<organism evidence="2 3">
    <name type="scientific">Bagarius yarrelli</name>
    <name type="common">Goonch</name>
    <name type="synonym">Bagrus yarrelli</name>
    <dbReference type="NCBI Taxonomy" id="175774"/>
    <lineage>
        <taxon>Eukaryota</taxon>
        <taxon>Metazoa</taxon>
        <taxon>Chordata</taxon>
        <taxon>Craniata</taxon>
        <taxon>Vertebrata</taxon>
        <taxon>Euteleostomi</taxon>
        <taxon>Actinopterygii</taxon>
        <taxon>Neopterygii</taxon>
        <taxon>Teleostei</taxon>
        <taxon>Ostariophysi</taxon>
        <taxon>Siluriformes</taxon>
        <taxon>Sisoridae</taxon>
        <taxon>Sisorinae</taxon>
        <taxon>Bagarius</taxon>
    </lineage>
</organism>
<protein>
    <submittedName>
        <fullName evidence="2">Uncharacterized protein</fullName>
    </submittedName>
</protein>
<evidence type="ECO:0000313" key="2">
    <source>
        <dbReference type="EMBL" id="TSK28284.1"/>
    </source>
</evidence>
<accession>A0A556TP23</accession>
<evidence type="ECO:0000256" key="1">
    <source>
        <dbReference type="SAM" id="MobiDB-lite"/>
    </source>
</evidence>
<keyword evidence="3" id="KW-1185">Reference proteome</keyword>
<proteinExistence type="predicted"/>
<name>A0A556TP23_BAGYA</name>
<reference evidence="2 3" key="1">
    <citation type="journal article" date="2019" name="Genome Biol. Evol.">
        <title>Whole-Genome Sequencing of the Giant Devil Catfish, Bagarius yarrelli.</title>
        <authorList>
            <person name="Jiang W."/>
            <person name="Lv Y."/>
            <person name="Cheng L."/>
            <person name="Yang K."/>
            <person name="Chao B."/>
            <person name="Wang X."/>
            <person name="Li Y."/>
            <person name="Pan X."/>
            <person name="You X."/>
            <person name="Zhang Y."/>
            <person name="Yang J."/>
            <person name="Li J."/>
            <person name="Zhang X."/>
            <person name="Liu S."/>
            <person name="Sun C."/>
            <person name="Yang J."/>
            <person name="Shi Q."/>
        </authorList>
    </citation>
    <scope>NUCLEOTIDE SEQUENCE [LARGE SCALE GENOMIC DNA]</scope>
    <source>
        <strain evidence="2">JWS20170419001</strain>
        <tissue evidence="2">Muscle</tissue>
    </source>
</reference>
<dbReference type="EMBL" id="VCAZ01000008">
    <property type="protein sequence ID" value="TSK28284.1"/>
    <property type="molecule type" value="Genomic_DNA"/>
</dbReference>
<feature type="region of interest" description="Disordered" evidence="1">
    <location>
        <begin position="1"/>
        <end position="54"/>
    </location>
</feature>
<dbReference type="Proteomes" id="UP000319801">
    <property type="component" value="Unassembled WGS sequence"/>
</dbReference>
<evidence type="ECO:0000313" key="3">
    <source>
        <dbReference type="Proteomes" id="UP000319801"/>
    </source>
</evidence>
<feature type="compositionally biased region" description="Basic residues" evidence="1">
    <location>
        <begin position="1"/>
        <end position="16"/>
    </location>
</feature>